<dbReference type="EMBL" id="BARV01001109">
    <property type="protein sequence ID" value="GAH92076.1"/>
    <property type="molecule type" value="Genomic_DNA"/>
</dbReference>
<organism evidence="1">
    <name type="scientific">marine sediment metagenome</name>
    <dbReference type="NCBI Taxonomy" id="412755"/>
    <lineage>
        <taxon>unclassified sequences</taxon>
        <taxon>metagenomes</taxon>
        <taxon>ecological metagenomes</taxon>
    </lineage>
</organism>
<dbReference type="AlphaFoldDB" id="X1JBL3"/>
<gene>
    <name evidence="1" type="ORF">S06H3_03419</name>
</gene>
<feature type="non-terminal residue" evidence="1">
    <location>
        <position position="1"/>
    </location>
</feature>
<comment type="caution">
    <text evidence="1">The sequence shown here is derived from an EMBL/GenBank/DDBJ whole genome shotgun (WGS) entry which is preliminary data.</text>
</comment>
<sequence length="126" mass="12978">KKMIYSDEIGTYIGAGKTFVAMTGTPYSPLTSGRLIQLKLIVYGSAATALIEGLIAQATCPLWGVPVTVGTAGGGLRTAPTLPIPTGIQNCDVPVKTGVDIKVEIKNVSADTLVTVEATLIGVFEA</sequence>
<protein>
    <submittedName>
        <fullName evidence="1">Uncharacterized protein</fullName>
    </submittedName>
</protein>
<reference evidence="1" key="1">
    <citation type="journal article" date="2014" name="Front. Microbiol.">
        <title>High frequency of phylogenetically diverse reductive dehalogenase-homologous genes in deep subseafloor sedimentary metagenomes.</title>
        <authorList>
            <person name="Kawai M."/>
            <person name="Futagami T."/>
            <person name="Toyoda A."/>
            <person name="Takaki Y."/>
            <person name="Nishi S."/>
            <person name="Hori S."/>
            <person name="Arai W."/>
            <person name="Tsubouchi T."/>
            <person name="Morono Y."/>
            <person name="Uchiyama I."/>
            <person name="Ito T."/>
            <person name="Fujiyama A."/>
            <person name="Inagaki F."/>
            <person name="Takami H."/>
        </authorList>
    </citation>
    <scope>NUCLEOTIDE SEQUENCE</scope>
    <source>
        <strain evidence="1">Expedition CK06-06</strain>
    </source>
</reference>
<evidence type="ECO:0000313" key="1">
    <source>
        <dbReference type="EMBL" id="GAH92076.1"/>
    </source>
</evidence>
<name>X1JBL3_9ZZZZ</name>
<proteinExistence type="predicted"/>
<accession>X1JBL3</accession>